<feature type="domain" description="BHLH" evidence="6">
    <location>
        <begin position="106"/>
        <end position="158"/>
    </location>
</feature>
<evidence type="ECO:0000313" key="8">
    <source>
        <dbReference type="Proteomes" id="UP001148018"/>
    </source>
</evidence>
<evidence type="ECO:0000256" key="3">
    <source>
        <dbReference type="ARBA" id="ARBA00023125"/>
    </source>
</evidence>
<dbReference type="GO" id="GO:0001227">
    <property type="term" value="F:DNA-binding transcription repressor activity, RNA polymerase II-specific"/>
    <property type="evidence" value="ECO:0007669"/>
    <property type="project" value="UniProtKB-ARBA"/>
</dbReference>
<dbReference type="EMBL" id="JANIIK010000117">
    <property type="protein sequence ID" value="KAJ3586191.1"/>
    <property type="molecule type" value="Genomic_DNA"/>
</dbReference>
<dbReference type="InterPro" id="IPR011598">
    <property type="entry name" value="bHLH_dom"/>
</dbReference>
<dbReference type="PROSITE" id="PS50888">
    <property type="entry name" value="BHLH"/>
    <property type="match status" value="1"/>
</dbReference>
<reference evidence="7" key="1">
    <citation type="submission" date="2022-07" db="EMBL/GenBank/DDBJ databases">
        <title>Chromosome-level genome of Muraenolepis orangiensis.</title>
        <authorList>
            <person name="Kim J."/>
        </authorList>
    </citation>
    <scope>NUCLEOTIDE SEQUENCE</scope>
    <source>
        <strain evidence="7">KU_S4_2022</strain>
        <tissue evidence="7">Muscle</tissue>
    </source>
</reference>
<keyword evidence="1" id="KW-0524">Neurogenesis</keyword>
<dbReference type="GO" id="GO:0007399">
    <property type="term" value="P:nervous system development"/>
    <property type="evidence" value="ECO:0007669"/>
    <property type="project" value="UniProtKB-KW"/>
</dbReference>
<organism evidence="7 8">
    <name type="scientific">Muraenolepis orangiensis</name>
    <name type="common">Patagonian moray cod</name>
    <dbReference type="NCBI Taxonomy" id="630683"/>
    <lineage>
        <taxon>Eukaryota</taxon>
        <taxon>Metazoa</taxon>
        <taxon>Chordata</taxon>
        <taxon>Craniata</taxon>
        <taxon>Vertebrata</taxon>
        <taxon>Euteleostomi</taxon>
        <taxon>Actinopterygii</taxon>
        <taxon>Neopterygii</taxon>
        <taxon>Teleostei</taxon>
        <taxon>Neoteleostei</taxon>
        <taxon>Acanthomorphata</taxon>
        <taxon>Zeiogadaria</taxon>
        <taxon>Gadariae</taxon>
        <taxon>Gadiformes</taxon>
        <taxon>Muraenolepidoidei</taxon>
        <taxon>Muraenolepididae</taxon>
        <taxon>Muraenolepis</taxon>
    </lineage>
</organism>
<keyword evidence="3" id="KW-0238">DNA-binding</keyword>
<dbReference type="Proteomes" id="UP001148018">
    <property type="component" value="Unassembled WGS sequence"/>
</dbReference>
<dbReference type="AlphaFoldDB" id="A0A9Q0DD53"/>
<sequence>MSAIPDDSFVGQSFHYLNGDGVLAKYQSSYGVFGGHANYNYSPSQQHSAPKSPASIPVLLYSSTMDGGCLGLYEGSFRGHSPCLLSRLSPFTHSHFNIYECAFEPAFIQKRNERERQRVKCVNQGYAKLRDHLPGGASDKRLSKVETLRAAITYIKYLQSLVEVKGKTLYLPRATMQRALSSTAEPLPAPT</sequence>
<keyword evidence="5" id="KW-0539">Nucleus</keyword>
<dbReference type="InterPro" id="IPR015660">
    <property type="entry name" value="MASH1/Ascl1a-like"/>
</dbReference>
<dbReference type="OrthoDB" id="5976910at2759"/>
<dbReference type="GO" id="GO:0060429">
    <property type="term" value="P:epithelium development"/>
    <property type="evidence" value="ECO:0007669"/>
    <property type="project" value="UniProtKB-ARBA"/>
</dbReference>
<keyword evidence="4" id="KW-0804">Transcription</keyword>
<dbReference type="Gene3D" id="4.10.280.10">
    <property type="entry name" value="Helix-loop-helix DNA-binding domain"/>
    <property type="match status" value="1"/>
</dbReference>
<evidence type="ECO:0000313" key="7">
    <source>
        <dbReference type="EMBL" id="KAJ3586191.1"/>
    </source>
</evidence>
<comment type="caution">
    <text evidence="7">The sequence shown here is derived from an EMBL/GenBank/DDBJ whole genome shotgun (WGS) entry which is preliminary data.</text>
</comment>
<dbReference type="GO" id="GO:0045944">
    <property type="term" value="P:positive regulation of transcription by RNA polymerase II"/>
    <property type="evidence" value="ECO:0007669"/>
    <property type="project" value="TreeGrafter"/>
</dbReference>
<dbReference type="GO" id="GO:0090575">
    <property type="term" value="C:RNA polymerase II transcription regulator complex"/>
    <property type="evidence" value="ECO:0007669"/>
    <property type="project" value="TreeGrafter"/>
</dbReference>
<dbReference type="FunFam" id="4.10.280.10:FF:000038">
    <property type="entry name" value="achaete-scute homolog 3"/>
    <property type="match status" value="1"/>
</dbReference>
<dbReference type="InterPro" id="IPR036638">
    <property type="entry name" value="HLH_DNA-bd_sf"/>
</dbReference>
<dbReference type="GO" id="GO:0000977">
    <property type="term" value="F:RNA polymerase II transcription regulatory region sequence-specific DNA binding"/>
    <property type="evidence" value="ECO:0007669"/>
    <property type="project" value="TreeGrafter"/>
</dbReference>
<dbReference type="Pfam" id="PF00010">
    <property type="entry name" value="HLH"/>
    <property type="match status" value="1"/>
</dbReference>
<name>A0A9Q0DD53_9TELE</name>
<accession>A0A9Q0DD53</accession>
<dbReference type="GO" id="GO:0046983">
    <property type="term" value="F:protein dimerization activity"/>
    <property type="evidence" value="ECO:0007669"/>
    <property type="project" value="InterPro"/>
</dbReference>
<keyword evidence="8" id="KW-1185">Reference proteome</keyword>
<evidence type="ECO:0000259" key="6">
    <source>
        <dbReference type="PROSITE" id="PS50888"/>
    </source>
</evidence>
<dbReference type="PANTHER" id="PTHR13935">
    <property type="entry name" value="ACHAETE-SCUTE TRANSCRIPTION FACTOR-RELATED"/>
    <property type="match status" value="1"/>
</dbReference>
<gene>
    <name evidence="7" type="ORF">NHX12_012592</name>
</gene>
<keyword evidence="2" id="KW-0805">Transcription regulation</keyword>
<evidence type="ECO:0000256" key="1">
    <source>
        <dbReference type="ARBA" id="ARBA00022902"/>
    </source>
</evidence>
<evidence type="ECO:0000256" key="5">
    <source>
        <dbReference type="ARBA" id="ARBA00023242"/>
    </source>
</evidence>
<dbReference type="SMART" id="SM00353">
    <property type="entry name" value="HLH"/>
    <property type="match status" value="1"/>
</dbReference>
<dbReference type="SUPFAM" id="SSF47459">
    <property type="entry name" value="HLH, helix-loop-helix DNA-binding domain"/>
    <property type="match status" value="1"/>
</dbReference>
<protein>
    <recommendedName>
        <fullName evidence="6">BHLH domain-containing protein</fullName>
    </recommendedName>
</protein>
<dbReference type="PANTHER" id="PTHR13935:SF106">
    <property type="entry name" value="ACHAETE-SCUTE COMPLEX PROTEIN T5-RELATED"/>
    <property type="match status" value="1"/>
</dbReference>
<evidence type="ECO:0000256" key="4">
    <source>
        <dbReference type="ARBA" id="ARBA00023163"/>
    </source>
</evidence>
<dbReference type="GO" id="GO:0048513">
    <property type="term" value="P:animal organ development"/>
    <property type="evidence" value="ECO:0007669"/>
    <property type="project" value="UniProtKB-ARBA"/>
</dbReference>
<evidence type="ECO:0000256" key="2">
    <source>
        <dbReference type="ARBA" id="ARBA00023015"/>
    </source>
</evidence>
<proteinExistence type="predicted"/>